<dbReference type="Gene3D" id="2.40.128.520">
    <property type="match status" value="1"/>
</dbReference>
<dbReference type="PIRSF" id="PIRSF037429">
    <property type="entry name" value="UCP037429"/>
    <property type="match status" value="1"/>
</dbReference>
<dbReference type="InterPro" id="IPR019223">
    <property type="entry name" value="DUF2147"/>
</dbReference>
<evidence type="ECO:0000259" key="3">
    <source>
        <dbReference type="Pfam" id="PF09917"/>
    </source>
</evidence>
<feature type="domain" description="DUF2147" evidence="3">
    <location>
        <begin position="211"/>
        <end position="303"/>
    </location>
</feature>
<evidence type="ECO:0000256" key="2">
    <source>
        <dbReference type="SAM" id="SignalP"/>
    </source>
</evidence>
<dbReference type="EMBL" id="RDRA01000018">
    <property type="protein sequence ID" value="RXG90091.1"/>
    <property type="molecule type" value="Genomic_DNA"/>
</dbReference>
<feature type="compositionally biased region" description="Pro residues" evidence="1">
    <location>
        <begin position="141"/>
        <end position="151"/>
    </location>
</feature>
<accession>A0ABY0DDP9</accession>
<feature type="compositionally biased region" description="Pro residues" evidence="1">
    <location>
        <begin position="115"/>
        <end position="128"/>
    </location>
</feature>
<feature type="signal peptide" evidence="2">
    <location>
        <begin position="1"/>
        <end position="32"/>
    </location>
</feature>
<gene>
    <name evidence="4" type="ORF">EAS62_29440</name>
</gene>
<name>A0ABY0DDP9_9BRAD</name>
<feature type="compositionally biased region" description="Low complexity" evidence="1">
    <location>
        <begin position="129"/>
        <end position="140"/>
    </location>
</feature>
<dbReference type="Pfam" id="PF09917">
    <property type="entry name" value="DUF2147"/>
    <property type="match status" value="1"/>
</dbReference>
<comment type="caution">
    <text evidence="4">The sequence shown here is derived from an EMBL/GenBank/DDBJ whole genome shotgun (WGS) entry which is preliminary data.</text>
</comment>
<dbReference type="PANTHER" id="PTHR36919:SF2">
    <property type="entry name" value="BLL6627 PROTEIN"/>
    <property type="match status" value="1"/>
</dbReference>
<organism evidence="4 5">
    <name type="scientific">Bradyrhizobium zhanjiangense</name>
    <dbReference type="NCBI Taxonomy" id="1325107"/>
    <lineage>
        <taxon>Bacteria</taxon>
        <taxon>Pseudomonadati</taxon>
        <taxon>Pseudomonadota</taxon>
        <taxon>Alphaproteobacteria</taxon>
        <taxon>Hyphomicrobiales</taxon>
        <taxon>Nitrobacteraceae</taxon>
        <taxon>Bradyrhizobium</taxon>
    </lineage>
</organism>
<protein>
    <submittedName>
        <fullName evidence="4">DUF2147 domain-containing protein</fullName>
    </submittedName>
</protein>
<keyword evidence="5" id="KW-1185">Reference proteome</keyword>
<reference evidence="4 5" key="1">
    <citation type="submission" date="2018-10" db="EMBL/GenBank/DDBJ databases">
        <title>Bradyrhizobium sp. nov., isolated from effective nodules of peanut in China.</title>
        <authorList>
            <person name="Li Y."/>
        </authorList>
    </citation>
    <scope>NUCLEOTIDE SEQUENCE [LARGE SCALE GENOMIC DNA]</scope>
    <source>
        <strain evidence="4 5">CCBAU 51781</strain>
    </source>
</reference>
<feature type="compositionally biased region" description="Low complexity" evidence="1">
    <location>
        <begin position="188"/>
        <end position="202"/>
    </location>
</feature>
<proteinExistence type="predicted"/>
<evidence type="ECO:0000313" key="5">
    <source>
        <dbReference type="Proteomes" id="UP000289946"/>
    </source>
</evidence>
<feature type="compositionally biased region" description="Pro residues" evidence="1">
    <location>
        <begin position="161"/>
        <end position="187"/>
    </location>
</feature>
<dbReference type="PANTHER" id="PTHR36919">
    <property type="entry name" value="BLR1215 PROTEIN"/>
    <property type="match status" value="1"/>
</dbReference>
<keyword evidence="2" id="KW-0732">Signal</keyword>
<evidence type="ECO:0000256" key="1">
    <source>
        <dbReference type="SAM" id="MobiDB-lite"/>
    </source>
</evidence>
<sequence length="305" mass="30991">MRRSGDHLFRRCEMRKLLATAAFLLASTAAQAQYTFEYGGRTIRIDPDRGTVQIPGVYDNTGQGKAKKAKKNEQAPQQATVDPQAPAAAPAPALAPAAAPPAAAVQAPAPAAAAAPPPAPPPPAPPPAATANNTPAATAVGPPPAPPPAPAPVEQQAAPAATPPPAPTVAATPPAPPPPPAPAPAPAPVQAAAATPAPAAAPTRDLNSPLGVWLTEEKEGKIRIEQCGTNLCGYSVDSKSNQNGEQVLINMKPGKDQKWSGRILDPNSGSTYDSTIAMKGTDRLRVQGCAFGGMFCGGQTWTRVN</sequence>
<dbReference type="Proteomes" id="UP000289946">
    <property type="component" value="Unassembled WGS sequence"/>
</dbReference>
<feature type="compositionally biased region" description="Low complexity" evidence="1">
    <location>
        <begin position="74"/>
        <end position="114"/>
    </location>
</feature>
<dbReference type="InterPro" id="IPR017201">
    <property type="entry name" value="UCP037429"/>
</dbReference>
<feature type="region of interest" description="Disordered" evidence="1">
    <location>
        <begin position="58"/>
        <end position="207"/>
    </location>
</feature>
<evidence type="ECO:0000313" key="4">
    <source>
        <dbReference type="EMBL" id="RXG90091.1"/>
    </source>
</evidence>
<feature type="chain" id="PRO_5046052673" evidence="2">
    <location>
        <begin position="33"/>
        <end position="305"/>
    </location>
</feature>